<accession>A0ABY7FS90</accession>
<dbReference type="EMBL" id="CP111024">
    <property type="protein sequence ID" value="WAR24452.1"/>
    <property type="molecule type" value="Genomic_DNA"/>
</dbReference>
<dbReference type="Proteomes" id="UP001164746">
    <property type="component" value="Chromosome 13"/>
</dbReference>
<gene>
    <name evidence="1" type="ORF">MAR_038121</name>
</gene>
<keyword evidence="2" id="KW-1185">Reference proteome</keyword>
<reference evidence="1" key="1">
    <citation type="submission" date="2022-11" db="EMBL/GenBank/DDBJ databases">
        <title>Centuries of genome instability and evolution in soft-shell clam transmissible cancer (bioRxiv).</title>
        <authorList>
            <person name="Hart S.F.M."/>
            <person name="Yonemitsu M.A."/>
            <person name="Giersch R.M."/>
            <person name="Beal B.F."/>
            <person name="Arriagada G."/>
            <person name="Davis B.W."/>
            <person name="Ostrander E.A."/>
            <person name="Goff S.P."/>
            <person name="Metzger M.J."/>
        </authorList>
    </citation>
    <scope>NUCLEOTIDE SEQUENCE</scope>
    <source>
        <strain evidence="1">MELC-2E11</strain>
        <tissue evidence="1">Siphon/mantle</tissue>
    </source>
</reference>
<sequence>MDMIVFEVLTVSLCRTSPNNDFEYHMNIVAVNIPPQNADKIQGQLSKALKDDKSRELWPDWLKTLNRNYYGTSSEVSDTANAENRDSYLGEEFLKSVFSDDNLSKFQNTPRLNSKLLGDRKQMPLTKINISKTLGSLPSNKSETKIEFDNEHDRNTTGNTTTYPIPNTLEGTHTQNQSNENSETNDVLRCPLKERMAYTDCGTRKSCPSSCSGQGDCAYPYCDYRGECQCREVVSFSFLSRIQYGEENKETCNTLVFLTHPSAVMAACVGSTGFRVREHSPVSRAPVGVMTVDDVTSGHLDK</sequence>
<evidence type="ECO:0000313" key="1">
    <source>
        <dbReference type="EMBL" id="WAR24452.1"/>
    </source>
</evidence>
<name>A0ABY7FS90_MYAAR</name>
<evidence type="ECO:0000313" key="2">
    <source>
        <dbReference type="Proteomes" id="UP001164746"/>
    </source>
</evidence>
<proteinExistence type="predicted"/>
<organism evidence="1 2">
    <name type="scientific">Mya arenaria</name>
    <name type="common">Soft-shell clam</name>
    <dbReference type="NCBI Taxonomy" id="6604"/>
    <lineage>
        <taxon>Eukaryota</taxon>
        <taxon>Metazoa</taxon>
        <taxon>Spiralia</taxon>
        <taxon>Lophotrochozoa</taxon>
        <taxon>Mollusca</taxon>
        <taxon>Bivalvia</taxon>
        <taxon>Autobranchia</taxon>
        <taxon>Heteroconchia</taxon>
        <taxon>Euheterodonta</taxon>
        <taxon>Imparidentia</taxon>
        <taxon>Neoheterodontei</taxon>
        <taxon>Myida</taxon>
        <taxon>Myoidea</taxon>
        <taxon>Myidae</taxon>
        <taxon>Mya</taxon>
    </lineage>
</organism>
<protein>
    <submittedName>
        <fullName evidence="1">Uncharacterized protein</fullName>
    </submittedName>
</protein>